<name>A0A0K9NQU9_ZOSMR</name>
<keyword evidence="1" id="KW-0812">Transmembrane</keyword>
<evidence type="ECO:0000256" key="1">
    <source>
        <dbReference type="SAM" id="Phobius"/>
    </source>
</evidence>
<dbReference type="InterPro" id="IPR010530">
    <property type="entry name" value="B12D"/>
</dbReference>
<accession>A0A0K9NQU9</accession>
<keyword evidence="1" id="KW-0472">Membrane</keyword>
<evidence type="ECO:0000313" key="3">
    <source>
        <dbReference type="Proteomes" id="UP000036987"/>
    </source>
</evidence>
<comment type="caution">
    <text evidence="2">The sequence shown here is derived from an EMBL/GenBank/DDBJ whole genome shotgun (WGS) entry which is preliminary data.</text>
</comment>
<organism evidence="2 3">
    <name type="scientific">Zostera marina</name>
    <name type="common">Eelgrass</name>
    <dbReference type="NCBI Taxonomy" id="29655"/>
    <lineage>
        <taxon>Eukaryota</taxon>
        <taxon>Viridiplantae</taxon>
        <taxon>Streptophyta</taxon>
        <taxon>Embryophyta</taxon>
        <taxon>Tracheophyta</taxon>
        <taxon>Spermatophyta</taxon>
        <taxon>Magnoliopsida</taxon>
        <taxon>Liliopsida</taxon>
        <taxon>Zosteraceae</taxon>
        <taxon>Zostera</taxon>
    </lineage>
</organism>
<keyword evidence="1" id="KW-1133">Transmembrane helix</keyword>
<dbReference type="Pfam" id="PF06522">
    <property type="entry name" value="B12D"/>
    <property type="match status" value="1"/>
</dbReference>
<reference evidence="3" key="1">
    <citation type="journal article" date="2016" name="Nature">
        <title>The genome of the seagrass Zostera marina reveals angiosperm adaptation to the sea.</title>
        <authorList>
            <person name="Olsen J.L."/>
            <person name="Rouze P."/>
            <person name="Verhelst B."/>
            <person name="Lin Y.-C."/>
            <person name="Bayer T."/>
            <person name="Collen J."/>
            <person name="Dattolo E."/>
            <person name="De Paoli E."/>
            <person name="Dittami S."/>
            <person name="Maumus F."/>
            <person name="Michel G."/>
            <person name="Kersting A."/>
            <person name="Lauritano C."/>
            <person name="Lohaus R."/>
            <person name="Toepel M."/>
            <person name="Tonon T."/>
            <person name="Vanneste K."/>
            <person name="Amirebrahimi M."/>
            <person name="Brakel J."/>
            <person name="Bostroem C."/>
            <person name="Chovatia M."/>
            <person name="Grimwood J."/>
            <person name="Jenkins J.W."/>
            <person name="Jueterbock A."/>
            <person name="Mraz A."/>
            <person name="Stam W.T."/>
            <person name="Tice H."/>
            <person name="Bornberg-Bauer E."/>
            <person name="Green P.J."/>
            <person name="Pearson G.A."/>
            <person name="Procaccini G."/>
            <person name="Duarte C.M."/>
            <person name="Schmutz J."/>
            <person name="Reusch T.B.H."/>
            <person name="Van de Peer Y."/>
        </authorList>
    </citation>
    <scope>NUCLEOTIDE SEQUENCE [LARGE SCALE GENOMIC DNA]</scope>
    <source>
        <strain evidence="3">cv. Finnish</strain>
    </source>
</reference>
<dbReference type="PANTHER" id="PTHR33417">
    <property type="entry name" value="G-BOX BINDING PROTEIN"/>
    <property type="match status" value="1"/>
</dbReference>
<proteinExistence type="predicted"/>
<dbReference type="AlphaFoldDB" id="A0A0K9NQU9"/>
<dbReference type="EMBL" id="LFYR01001803">
    <property type="protein sequence ID" value="KMZ59121.1"/>
    <property type="molecule type" value="Genomic_DNA"/>
</dbReference>
<protein>
    <submittedName>
        <fullName evidence="2">B12d</fullName>
    </submittedName>
</protein>
<dbReference type="OrthoDB" id="202195at2759"/>
<evidence type="ECO:0000313" key="2">
    <source>
        <dbReference type="EMBL" id="KMZ59121.1"/>
    </source>
</evidence>
<dbReference type="OMA" id="CRINKAN"/>
<dbReference type="STRING" id="29655.A0A0K9NQU9"/>
<dbReference type="Proteomes" id="UP000036987">
    <property type="component" value="Unassembled WGS sequence"/>
</dbReference>
<sequence length="88" mass="9951">MSRWMRPEVYPLVAAMSFVGGLCVFSLSRHLIVNPDVRISKEKRSNVMLDHAAEGEKYAKHGFREYLSTKHPGVPGIFPSPINSKHDQ</sequence>
<feature type="transmembrane region" description="Helical" evidence="1">
    <location>
        <begin position="12"/>
        <end position="32"/>
    </location>
</feature>
<gene>
    <name evidence="2" type="ORF">ZOSMA_6G00500</name>
</gene>
<keyword evidence="3" id="KW-1185">Reference proteome</keyword>